<feature type="non-terminal residue" evidence="1">
    <location>
        <position position="1"/>
    </location>
</feature>
<name>A0A0X3NZ82_SCHSO</name>
<proteinExistence type="predicted"/>
<accession>A0A0X3NZ82</accession>
<dbReference type="EMBL" id="GEEE01018542">
    <property type="protein sequence ID" value="JAP44683.1"/>
    <property type="molecule type" value="Transcribed_RNA"/>
</dbReference>
<protein>
    <submittedName>
        <fullName evidence="1">Uncharacterized protein</fullName>
    </submittedName>
</protein>
<reference evidence="1" key="1">
    <citation type="submission" date="2016-01" db="EMBL/GenBank/DDBJ databases">
        <title>Reference transcriptome for the parasite Schistocephalus solidus: insights into the molecular evolution of parasitism.</title>
        <authorList>
            <person name="Hebert F.O."/>
            <person name="Grambauer S."/>
            <person name="Barber I."/>
            <person name="Landry C.R."/>
            <person name="Aubin-Horth N."/>
        </authorList>
    </citation>
    <scope>NUCLEOTIDE SEQUENCE</scope>
</reference>
<dbReference type="AlphaFoldDB" id="A0A0X3NZ82"/>
<evidence type="ECO:0000313" key="1">
    <source>
        <dbReference type="EMBL" id="JAP44683.1"/>
    </source>
</evidence>
<organism evidence="1">
    <name type="scientific">Schistocephalus solidus</name>
    <name type="common">Tapeworm</name>
    <dbReference type="NCBI Taxonomy" id="70667"/>
    <lineage>
        <taxon>Eukaryota</taxon>
        <taxon>Metazoa</taxon>
        <taxon>Spiralia</taxon>
        <taxon>Lophotrochozoa</taxon>
        <taxon>Platyhelminthes</taxon>
        <taxon>Cestoda</taxon>
        <taxon>Eucestoda</taxon>
        <taxon>Diphyllobothriidea</taxon>
        <taxon>Diphyllobothriidae</taxon>
        <taxon>Schistocephalus</taxon>
    </lineage>
</organism>
<gene>
    <name evidence="1" type="ORF">TR165145</name>
</gene>
<sequence length="119" mass="13759">PKGYISEQTSVPSFFRFWRSRSTSFKKTRHLPFSLVFLKLISNCIFDSNHVVEKESQQPCHGSFSQLAAEVRVVSRLKGWCHYHALGDCLSFITVSFRHVEINKHVFAVVKNRVVLLFS</sequence>